<dbReference type="EMBL" id="LGUA01000765">
    <property type="protein sequence ID" value="OAX80210.1"/>
    <property type="molecule type" value="Genomic_DNA"/>
</dbReference>
<keyword evidence="3" id="KW-1185">Reference proteome</keyword>
<dbReference type="AlphaFoldDB" id="A0A1B7NTW1"/>
<gene>
    <name evidence="2" type="ORF">ACJ72_05457</name>
</gene>
<comment type="caution">
    <text evidence="2">The sequence shown here is derived from an EMBL/GenBank/DDBJ whole genome shotgun (WGS) entry which is preliminary data.</text>
</comment>
<organism evidence="2 3">
    <name type="scientific">Emergomyces africanus</name>
    <dbReference type="NCBI Taxonomy" id="1955775"/>
    <lineage>
        <taxon>Eukaryota</taxon>
        <taxon>Fungi</taxon>
        <taxon>Dikarya</taxon>
        <taxon>Ascomycota</taxon>
        <taxon>Pezizomycotina</taxon>
        <taxon>Eurotiomycetes</taxon>
        <taxon>Eurotiomycetidae</taxon>
        <taxon>Onygenales</taxon>
        <taxon>Ajellomycetaceae</taxon>
        <taxon>Emergomyces</taxon>
    </lineage>
</organism>
<proteinExistence type="predicted"/>
<dbReference type="STRING" id="1658172.A0A1B7NTW1"/>
<dbReference type="Proteomes" id="UP000091918">
    <property type="component" value="Unassembled WGS sequence"/>
</dbReference>
<evidence type="ECO:0000313" key="2">
    <source>
        <dbReference type="EMBL" id="OAX80210.1"/>
    </source>
</evidence>
<sequence>MTSDLIPILDDSDGSTEPEYQDAQWSFAVSAEEVPLGNPKTPKIRASESLGTASDEASQTTGDKGPTLPN</sequence>
<evidence type="ECO:0000256" key="1">
    <source>
        <dbReference type="SAM" id="MobiDB-lite"/>
    </source>
</evidence>
<feature type="region of interest" description="Disordered" evidence="1">
    <location>
        <begin position="1"/>
        <end position="70"/>
    </location>
</feature>
<name>A0A1B7NTW1_9EURO</name>
<accession>A0A1B7NTW1</accession>
<evidence type="ECO:0000313" key="3">
    <source>
        <dbReference type="Proteomes" id="UP000091918"/>
    </source>
</evidence>
<feature type="compositionally biased region" description="Polar residues" evidence="1">
    <location>
        <begin position="49"/>
        <end position="62"/>
    </location>
</feature>
<feature type="compositionally biased region" description="Acidic residues" evidence="1">
    <location>
        <begin position="10"/>
        <end position="20"/>
    </location>
</feature>
<protein>
    <submittedName>
        <fullName evidence="2">Uncharacterized protein</fullName>
    </submittedName>
</protein>
<reference evidence="2 3" key="1">
    <citation type="submission" date="2015-07" db="EMBL/GenBank/DDBJ databases">
        <title>Emmonsia species relationships and genome sequence.</title>
        <authorList>
            <person name="Cuomo C.A."/>
            <person name="Schwartz I.S."/>
            <person name="Kenyon C."/>
            <person name="de Hoog G.S."/>
            <person name="Govender N.P."/>
            <person name="Botha A."/>
            <person name="Moreno L."/>
            <person name="de Vries M."/>
            <person name="Munoz J.F."/>
            <person name="Stielow J.B."/>
        </authorList>
    </citation>
    <scope>NUCLEOTIDE SEQUENCE [LARGE SCALE GENOMIC DNA]</scope>
    <source>
        <strain evidence="2 3">CBS 136260</strain>
    </source>
</reference>